<dbReference type="AlphaFoldDB" id="A0ABC8ZNH9"/>
<dbReference type="EMBL" id="OZ075129">
    <property type="protein sequence ID" value="CAL4963014.1"/>
    <property type="molecule type" value="Genomic_DNA"/>
</dbReference>
<feature type="compositionally biased region" description="Pro residues" evidence="3">
    <location>
        <begin position="1"/>
        <end position="11"/>
    </location>
</feature>
<feature type="compositionally biased region" description="Polar residues" evidence="3">
    <location>
        <begin position="28"/>
        <end position="37"/>
    </location>
</feature>
<feature type="region of interest" description="Disordered" evidence="3">
    <location>
        <begin position="646"/>
        <end position="749"/>
    </location>
</feature>
<feature type="coiled-coil region" evidence="2">
    <location>
        <begin position="278"/>
        <end position="443"/>
    </location>
</feature>
<sequence>MGPPPPPPQPPQGLRFSAPSWAWGIGQQGQNSPNPWWTNAMEGAEGGDGGGAGLRFLLQFDPGRPGLDRTLLGFSLSAVLSRLLGWSKDGGGRGRGFLAIAGEEGGDGGGSGNAAVSGAALAAAVSLCFAAMYASDHRSQRAPPPPPLPPRSRRRQKLLPAPDSASSPRALLSPDFGLRILSSNKKDDPSKNVIHGASVGAGDDEPDIVARVEMDTTPAEIAGVTNAADETEQGQGQTEEEERRELERQEQERLRELWLSLLEREQRLELRLQELEGLRAQQAAVRELEGRIAAAAAEERLLQLKVSTLQEENGRLRAQAEELGAARAELARAKEKLRAVKARVQEEQEEARREAAALREKVAELERDGEERAGTLAGEIAELRKANAALEEENLELALKLQDAGQAPASPSVNLEEDMAEEVRYLRETNETLTRQIEQLHSDHCAHVEELVYLKWVNACLRHELRDGDGHHPAAERQDHHAATDAGDLCALELSKSMSFRSSERARQLMLRYGHPGLETFDPALFSPLHESVAGDERSPARSYYDPDRSPHAGSEKTMPGGGPGAPAQGKKAGPRKLKLLGNIKKLLPGGGKKGHSSHHGHHGHGRAGGDSTSRKAAAAPPSDEYLEKAMRWLSAHDVLGGDHSYESTPLSSCARTPMSSVTTATTRGGGGGHSERGETAAAQPGMLARSKSDAGRSYGREASRYHALRPDHPAADGGGAGVEPDGFRAPEKREQRRRSEELRSPAVA</sequence>
<protein>
    <recommendedName>
        <fullName evidence="6">Protein CHUP1, chloroplastic</fullName>
    </recommendedName>
</protein>
<evidence type="ECO:0000313" key="5">
    <source>
        <dbReference type="Proteomes" id="UP001497457"/>
    </source>
</evidence>
<name>A0ABC8ZNH9_9POAL</name>
<dbReference type="InterPro" id="IPR040265">
    <property type="entry name" value="CHUP1/IPGA1-like"/>
</dbReference>
<accession>A0ABC8ZNH9</accession>
<feature type="compositionally biased region" description="Basic and acidic residues" evidence="3">
    <location>
        <begin position="726"/>
        <end position="749"/>
    </location>
</feature>
<reference evidence="4 5" key="2">
    <citation type="submission" date="2024-10" db="EMBL/GenBank/DDBJ databases">
        <authorList>
            <person name="Ryan C."/>
        </authorList>
    </citation>
    <scope>NUCLEOTIDE SEQUENCE [LARGE SCALE GENOMIC DNA]</scope>
</reference>
<feature type="region of interest" description="Disordered" evidence="3">
    <location>
        <begin position="1"/>
        <end position="45"/>
    </location>
</feature>
<evidence type="ECO:0008006" key="6">
    <source>
        <dbReference type="Google" id="ProtNLM"/>
    </source>
</evidence>
<feature type="region of interest" description="Disordered" evidence="3">
    <location>
        <begin position="533"/>
        <end position="573"/>
    </location>
</feature>
<feature type="compositionally biased region" description="Basic and acidic residues" evidence="3">
    <location>
        <begin position="533"/>
        <end position="555"/>
    </location>
</feature>
<evidence type="ECO:0000256" key="3">
    <source>
        <dbReference type="SAM" id="MobiDB-lite"/>
    </source>
</evidence>
<organism evidence="4 5">
    <name type="scientific">Urochloa decumbens</name>
    <dbReference type="NCBI Taxonomy" id="240449"/>
    <lineage>
        <taxon>Eukaryota</taxon>
        <taxon>Viridiplantae</taxon>
        <taxon>Streptophyta</taxon>
        <taxon>Embryophyta</taxon>
        <taxon>Tracheophyta</taxon>
        <taxon>Spermatophyta</taxon>
        <taxon>Magnoliopsida</taxon>
        <taxon>Liliopsida</taxon>
        <taxon>Poales</taxon>
        <taxon>Poaceae</taxon>
        <taxon>PACMAD clade</taxon>
        <taxon>Panicoideae</taxon>
        <taxon>Panicodae</taxon>
        <taxon>Paniceae</taxon>
        <taxon>Melinidinae</taxon>
        <taxon>Urochloa</taxon>
    </lineage>
</organism>
<evidence type="ECO:0000313" key="4">
    <source>
        <dbReference type="EMBL" id="CAL4963014.1"/>
    </source>
</evidence>
<dbReference type="PANTHER" id="PTHR31342:SF15">
    <property type="entry name" value="OS01G0580800 PROTEIN"/>
    <property type="match status" value="1"/>
</dbReference>
<gene>
    <name evidence="4" type="ORF">URODEC1_LOCUS45965</name>
</gene>
<feature type="region of interest" description="Disordered" evidence="3">
    <location>
        <begin position="586"/>
        <end position="624"/>
    </location>
</feature>
<feature type="region of interest" description="Disordered" evidence="3">
    <location>
        <begin position="136"/>
        <end position="204"/>
    </location>
</feature>
<proteinExistence type="predicted"/>
<evidence type="ECO:0000256" key="1">
    <source>
        <dbReference type="ARBA" id="ARBA00023054"/>
    </source>
</evidence>
<dbReference type="Proteomes" id="UP001497457">
    <property type="component" value="Chromosome 19rd"/>
</dbReference>
<feature type="compositionally biased region" description="Basic and acidic residues" evidence="3">
    <location>
        <begin position="691"/>
        <end position="715"/>
    </location>
</feature>
<feature type="compositionally biased region" description="Polar residues" evidence="3">
    <location>
        <begin position="647"/>
        <end position="662"/>
    </location>
</feature>
<keyword evidence="1 2" id="KW-0175">Coiled coil</keyword>
<keyword evidence="5" id="KW-1185">Reference proteome</keyword>
<feature type="compositionally biased region" description="Basic residues" evidence="3">
    <location>
        <begin position="593"/>
        <end position="606"/>
    </location>
</feature>
<reference evidence="5" key="1">
    <citation type="submission" date="2024-06" db="EMBL/GenBank/DDBJ databases">
        <authorList>
            <person name="Ryan C."/>
        </authorList>
    </citation>
    <scope>NUCLEOTIDE SEQUENCE [LARGE SCALE GENOMIC DNA]</scope>
</reference>
<evidence type="ECO:0000256" key="2">
    <source>
        <dbReference type="SAM" id="Coils"/>
    </source>
</evidence>
<dbReference type="PANTHER" id="PTHR31342">
    <property type="entry name" value="PROTEIN CHUP1, CHLOROPLASTIC"/>
    <property type="match status" value="1"/>
</dbReference>
<feature type="region of interest" description="Disordered" evidence="3">
    <location>
        <begin position="224"/>
        <end position="249"/>
    </location>
</feature>